<feature type="compositionally biased region" description="Polar residues" evidence="1">
    <location>
        <begin position="83"/>
        <end position="108"/>
    </location>
</feature>
<evidence type="ECO:0000313" key="3">
    <source>
        <dbReference type="Proteomes" id="UP001201980"/>
    </source>
</evidence>
<reference evidence="2" key="1">
    <citation type="submission" date="2022-07" db="EMBL/GenBank/DDBJ databases">
        <title>Draft genome sequence of Zalerion maritima ATCC 34329, a (micro)plastics degrading marine fungus.</title>
        <authorList>
            <person name="Paco A."/>
            <person name="Goncalves M.F.M."/>
            <person name="Rocha-Santos T.A.P."/>
            <person name="Alves A."/>
        </authorList>
    </citation>
    <scope>NUCLEOTIDE SEQUENCE</scope>
    <source>
        <strain evidence="2">ATCC 34329</strain>
    </source>
</reference>
<protein>
    <submittedName>
        <fullName evidence="2">Uncharacterized protein</fullName>
    </submittedName>
</protein>
<evidence type="ECO:0000313" key="2">
    <source>
        <dbReference type="EMBL" id="KAJ2905751.1"/>
    </source>
</evidence>
<evidence type="ECO:0000256" key="1">
    <source>
        <dbReference type="SAM" id="MobiDB-lite"/>
    </source>
</evidence>
<name>A0AAD5RXY4_9PEZI</name>
<keyword evidence="3" id="KW-1185">Reference proteome</keyword>
<feature type="compositionally biased region" description="Low complexity" evidence="1">
    <location>
        <begin position="12"/>
        <end position="23"/>
    </location>
</feature>
<proteinExistence type="predicted"/>
<comment type="caution">
    <text evidence="2">The sequence shown here is derived from an EMBL/GenBank/DDBJ whole genome shotgun (WGS) entry which is preliminary data.</text>
</comment>
<dbReference type="Proteomes" id="UP001201980">
    <property type="component" value="Unassembled WGS sequence"/>
</dbReference>
<feature type="region of interest" description="Disordered" evidence="1">
    <location>
        <begin position="1"/>
        <end position="56"/>
    </location>
</feature>
<dbReference type="AlphaFoldDB" id="A0AAD5RXY4"/>
<gene>
    <name evidence="2" type="ORF">MKZ38_004428</name>
</gene>
<accession>A0AAD5RXY4</accession>
<sequence>MTRRKGRGNNNGGANAQWGQGRANHGDNNRPNNGRWNAPPYQDTTSSSNPTFQQNGTVYNTVHLGSTPFSPSIWQHVRLDPQHGQQAHNGGGTTHTSIFGQDRQLGSSGNYGGMDNNFAGFGPGPNANNYRYEHEAYPAILGWQVQGTTGHEYVPRSLDLSVFEQLRILDFPNPYQSQSPSEYRG</sequence>
<dbReference type="EMBL" id="JAKWBI020000025">
    <property type="protein sequence ID" value="KAJ2905751.1"/>
    <property type="molecule type" value="Genomic_DNA"/>
</dbReference>
<feature type="compositionally biased region" description="Polar residues" evidence="1">
    <location>
        <begin position="42"/>
        <end position="56"/>
    </location>
</feature>
<feature type="region of interest" description="Disordered" evidence="1">
    <location>
        <begin position="82"/>
        <end position="111"/>
    </location>
</feature>
<organism evidence="2 3">
    <name type="scientific">Zalerion maritima</name>
    <dbReference type="NCBI Taxonomy" id="339359"/>
    <lineage>
        <taxon>Eukaryota</taxon>
        <taxon>Fungi</taxon>
        <taxon>Dikarya</taxon>
        <taxon>Ascomycota</taxon>
        <taxon>Pezizomycotina</taxon>
        <taxon>Sordariomycetes</taxon>
        <taxon>Lulworthiomycetidae</taxon>
        <taxon>Lulworthiales</taxon>
        <taxon>Lulworthiaceae</taxon>
        <taxon>Zalerion</taxon>
    </lineage>
</organism>